<reference evidence="2 3" key="1">
    <citation type="submission" date="2020-03" db="EMBL/GenBank/DDBJ databases">
        <title>Genomic Encyclopedia of Type Strains, Phase IV (KMG-IV): sequencing the most valuable type-strain genomes for metagenomic binning, comparative biology and taxonomic classification.</title>
        <authorList>
            <person name="Goeker M."/>
        </authorList>
    </citation>
    <scope>NUCLEOTIDE SEQUENCE [LARGE SCALE GENOMIC DNA]</scope>
    <source>
        <strain evidence="2 3">DSM 5718</strain>
    </source>
</reference>
<dbReference type="RefSeq" id="WP_166919118.1">
    <property type="nucleotide sequence ID" value="NZ_JAASRN010000002.1"/>
</dbReference>
<organism evidence="2 3">
    <name type="scientific">Thermonema lapsum</name>
    <dbReference type="NCBI Taxonomy" id="28195"/>
    <lineage>
        <taxon>Bacteria</taxon>
        <taxon>Pseudomonadati</taxon>
        <taxon>Bacteroidota</taxon>
        <taxon>Cytophagia</taxon>
        <taxon>Cytophagales</taxon>
        <taxon>Thermonemataceae</taxon>
        <taxon>Thermonema</taxon>
    </lineage>
</organism>
<proteinExistence type="predicted"/>
<sequence>MKKELLIDKYMQQMHRMYLLLLGGQVLLTAFCYFEVEVKHVFHPHPALNIAFGLLVPLLTIAMMVSVRLLAQTKLKSIQSHSHIEEKVRLYSQMLVVTYAVVSGTILFVLLAFCVTQHWFFLVAALSVIVFFAMMYPTKEKVYADLSFSRIERQMMDHLPASPFVGESPSEQSFS</sequence>
<protein>
    <submittedName>
        <fullName evidence="2">Uncharacterized protein</fullName>
    </submittedName>
</protein>
<evidence type="ECO:0000256" key="1">
    <source>
        <dbReference type="SAM" id="Phobius"/>
    </source>
</evidence>
<feature type="transmembrane region" description="Helical" evidence="1">
    <location>
        <begin position="90"/>
        <end position="113"/>
    </location>
</feature>
<gene>
    <name evidence="2" type="ORF">FHS56_001369</name>
</gene>
<dbReference type="AlphaFoldDB" id="A0A846MQL5"/>
<evidence type="ECO:0000313" key="2">
    <source>
        <dbReference type="EMBL" id="NIK73856.1"/>
    </source>
</evidence>
<dbReference type="Proteomes" id="UP000537126">
    <property type="component" value="Unassembled WGS sequence"/>
</dbReference>
<keyword evidence="3" id="KW-1185">Reference proteome</keyword>
<comment type="caution">
    <text evidence="2">The sequence shown here is derived from an EMBL/GenBank/DDBJ whole genome shotgun (WGS) entry which is preliminary data.</text>
</comment>
<keyword evidence="1" id="KW-1133">Transmembrane helix</keyword>
<evidence type="ECO:0000313" key="3">
    <source>
        <dbReference type="Proteomes" id="UP000537126"/>
    </source>
</evidence>
<name>A0A846MQL5_9BACT</name>
<keyword evidence="1" id="KW-0812">Transmembrane</keyword>
<feature type="transmembrane region" description="Helical" evidence="1">
    <location>
        <begin position="119"/>
        <end position="136"/>
    </location>
</feature>
<keyword evidence="1" id="KW-0472">Membrane</keyword>
<accession>A0A846MQL5</accession>
<dbReference type="EMBL" id="JAASRN010000002">
    <property type="protein sequence ID" value="NIK73856.1"/>
    <property type="molecule type" value="Genomic_DNA"/>
</dbReference>
<feature type="transmembrane region" description="Helical" evidence="1">
    <location>
        <begin position="50"/>
        <end position="70"/>
    </location>
</feature>